<name>A0A1S2M8M1_9BACI</name>
<gene>
    <name evidence="2" type="ORF">AWH56_011950</name>
    <name evidence="1" type="ORF">AWH56_07240</name>
</gene>
<dbReference type="RefSeq" id="WP_071316498.1">
    <property type="nucleotide sequence ID" value="NZ_CP063356.2"/>
</dbReference>
<dbReference type="Proteomes" id="UP000180175">
    <property type="component" value="Chromosome"/>
</dbReference>
<sequence>MDVVVTSRGAGFDVRFYELTDINSAICDIFAILGIYRTSVPLLLVYLGFWAPFFENNGTHVR</sequence>
<dbReference type="EMBL" id="CP063356">
    <property type="protein sequence ID" value="QOY38180.1"/>
    <property type="molecule type" value="Genomic_DNA"/>
</dbReference>
<dbReference type="KEGG" id="aia:AWH56_011950"/>
<reference evidence="2" key="4">
    <citation type="submission" date="2020-10" db="EMBL/GenBank/DDBJ databases">
        <authorList>
            <person name="Bassil N.M."/>
            <person name="Lloyd J.R."/>
        </authorList>
    </citation>
    <scope>NUCLEOTIDE SEQUENCE</scope>
    <source>
        <strain evidence="2">NB2006</strain>
    </source>
</reference>
<proteinExistence type="predicted"/>
<evidence type="ECO:0000313" key="3">
    <source>
        <dbReference type="Proteomes" id="UP000180175"/>
    </source>
</evidence>
<reference evidence="1 3" key="1">
    <citation type="submission" date="2016-10" db="EMBL/GenBank/DDBJ databases">
        <title>Draft genome sequences of four alkaliphilic bacteria belonging to the Anaerobacillus genus.</title>
        <authorList>
            <person name="Bassil N.M."/>
            <person name="Lloyd J.R."/>
        </authorList>
    </citation>
    <scope>NUCLEOTIDE SEQUENCE [LARGE SCALE GENOMIC DNA]</scope>
    <source>
        <strain evidence="1 3">NB2006</strain>
    </source>
</reference>
<organism evidence="1 3">
    <name type="scientific">Anaerobacillus isosaccharinicus</name>
    <dbReference type="NCBI Taxonomy" id="1532552"/>
    <lineage>
        <taxon>Bacteria</taxon>
        <taxon>Bacillati</taxon>
        <taxon>Bacillota</taxon>
        <taxon>Bacilli</taxon>
        <taxon>Bacillales</taxon>
        <taxon>Bacillaceae</taxon>
        <taxon>Anaerobacillus</taxon>
    </lineage>
</organism>
<evidence type="ECO:0000313" key="2">
    <source>
        <dbReference type="EMBL" id="QOY38180.1"/>
    </source>
</evidence>
<accession>A0A1S2M8M1</accession>
<reference evidence="2 3" key="2">
    <citation type="journal article" date="2017" name="Genome Announc.">
        <title>Draft Genome Sequences of Four Alkaliphilic Bacteria Belonging to the Anaerobacillus Genus.</title>
        <authorList>
            <person name="Bassil N.M."/>
            <person name="Lloyd J.R."/>
        </authorList>
    </citation>
    <scope>NUCLEOTIDE SEQUENCE [LARGE SCALE GENOMIC DNA]</scope>
    <source>
        <strain evidence="2 3">NB2006</strain>
    </source>
</reference>
<dbReference type="EMBL" id="LQXD01000065">
    <property type="protein sequence ID" value="OIJ20863.1"/>
    <property type="molecule type" value="Genomic_DNA"/>
</dbReference>
<keyword evidence="3" id="KW-1185">Reference proteome</keyword>
<evidence type="ECO:0000313" key="1">
    <source>
        <dbReference type="EMBL" id="OIJ20863.1"/>
    </source>
</evidence>
<reference evidence="2 3" key="3">
    <citation type="journal article" date="2019" name="Int. J. Syst. Evol. Microbiol.">
        <title>Anaerobacillus isosaccharinicus sp. nov., an alkaliphilic bacterium which degrades isosaccharinic acid.</title>
        <authorList>
            <person name="Bassil N.M."/>
            <person name="Lloyd J.R."/>
        </authorList>
    </citation>
    <scope>NUCLEOTIDE SEQUENCE [LARGE SCALE GENOMIC DNA]</scope>
    <source>
        <strain evidence="2 3">NB2006</strain>
    </source>
</reference>
<protein>
    <submittedName>
        <fullName evidence="1">Uncharacterized protein</fullName>
    </submittedName>
</protein>
<dbReference type="AlphaFoldDB" id="A0A1S2M8M1"/>